<comment type="caution">
    <text evidence="1">The sequence shown here is derived from an EMBL/GenBank/DDBJ whole genome shotgun (WGS) entry which is preliminary data.</text>
</comment>
<protein>
    <submittedName>
        <fullName evidence="1">Uncharacterized protein</fullName>
    </submittedName>
</protein>
<evidence type="ECO:0000313" key="2">
    <source>
        <dbReference type="Proteomes" id="UP000266177"/>
    </source>
</evidence>
<gene>
    <name evidence="1" type="ORF">DQX05_21935</name>
</gene>
<accession>A0A3A3GF07</accession>
<dbReference type="EMBL" id="QYZD01000025">
    <property type="protein sequence ID" value="RJG21362.1"/>
    <property type="molecule type" value="Genomic_DNA"/>
</dbReference>
<reference evidence="1 2" key="1">
    <citation type="submission" date="2018-09" db="EMBL/GenBank/DDBJ databases">
        <title>Paenibacillus SK2017-BO5.</title>
        <authorList>
            <person name="Piskunova J.V."/>
            <person name="Dubiley S.A."/>
            <person name="Severinov K.V."/>
        </authorList>
    </citation>
    <scope>NUCLEOTIDE SEQUENCE [LARGE SCALE GENOMIC DNA]</scope>
    <source>
        <strain evidence="1 2">BO5</strain>
    </source>
</reference>
<evidence type="ECO:0000313" key="1">
    <source>
        <dbReference type="EMBL" id="RJG21362.1"/>
    </source>
</evidence>
<dbReference type="Proteomes" id="UP000266177">
    <property type="component" value="Unassembled WGS sequence"/>
</dbReference>
<organism evidence="1 2">
    <name type="scientific">Paenibacillus thiaminolyticus</name>
    <name type="common">Bacillus thiaminolyticus</name>
    <dbReference type="NCBI Taxonomy" id="49283"/>
    <lineage>
        <taxon>Bacteria</taxon>
        <taxon>Bacillati</taxon>
        <taxon>Bacillota</taxon>
        <taxon>Bacilli</taxon>
        <taxon>Bacillales</taxon>
        <taxon>Paenibacillaceae</taxon>
        <taxon>Paenibacillus</taxon>
    </lineage>
</organism>
<dbReference type="AlphaFoldDB" id="A0A3A3GF07"/>
<proteinExistence type="predicted"/>
<sequence>MGRKPGRPESDNPKSCIIPETRVTREEYWMIQFKAALFTGGNVAEFIRRAANNYVGDFKLMACAECNSDMTMSPQDESYHMSVSGKQLQVKVHGVPTYVCSHCEEQIVDVKLSAKIEEYIEEEVLYRLNGHDTIPTDIYFNQLIGQQI</sequence>
<name>A0A3A3GF07_PANTH</name>
<dbReference type="Gene3D" id="3.10.20.860">
    <property type="match status" value="1"/>
</dbReference>